<name>A0A439CLG0_9PEZI</name>
<comment type="caution">
    <text evidence="1">The sequence shown here is derived from an EMBL/GenBank/DDBJ whole genome shotgun (WGS) entry which is preliminary data.</text>
</comment>
<keyword evidence="2" id="KW-1185">Reference proteome</keyword>
<gene>
    <name evidence="1" type="ORF">EKO27_g12098</name>
</gene>
<accession>A0A439CLG0</accession>
<dbReference type="EMBL" id="RYZI01001021">
    <property type="protein sequence ID" value="RWA03007.1"/>
    <property type="molecule type" value="Genomic_DNA"/>
</dbReference>
<dbReference type="AlphaFoldDB" id="A0A439CLG0"/>
<organism evidence="1 2">
    <name type="scientific">Xylaria grammica</name>
    <dbReference type="NCBI Taxonomy" id="363999"/>
    <lineage>
        <taxon>Eukaryota</taxon>
        <taxon>Fungi</taxon>
        <taxon>Dikarya</taxon>
        <taxon>Ascomycota</taxon>
        <taxon>Pezizomycotina</taxon>
        <taxon>Sordariomycetes</taxon>
        <taxon>Xylariomycetidae</taxon>
        <taxon>Xylariales</taxon>
        <taxon>Xylariaceae</taxon>
        <taxon>Xylaria</taxon>
    </lineage>
</organism>
<evidence type="ECO:0000313" key="2">
    <source>
        <dbReference type="Proteomes" id="UP000286045"/>
    </source>
</evidence>
<proteinExistence type="predicted"/>
<feature type="non-terminal residue" evidence="1">
    <location>
        <position position="1"/>
    </location>
</feature>
<reference evidence="1 2" key="1">
    <citation type="submission" date="2018-12" db="EMBL/GenBank/DDBJ databases">
        <title>Draft genome sequence of Xylaria grammica IHI A82.</title>
        <authorList>
            <person name="Buettner E."/>
            <person name="Kellner H."/>
        </authorList>
    </citation>
    <scope>NUCLEOTIDE SEQUENCE [LARGE SCALE GENOMIC DNA]</scope>
    <source>
        <strain evidence="1 2">IHI A82</strain>
    </source>
</reference>
<dbReference type="STRING" id="363999.A0A439CLG0"/>
<evidence type="ECO:0000313" key="1">
    <source>
        <dbReference type="EMBL" id="RWA03007.1"/>
    </source>
</evidence>
<dbReference type="Proteomes" id="UP000286045">
    <property type="component" value="Unassembled WGS sequence"/>
</dbReference>
<protein>
    <submittedName>
        <fullName evidence="1">Uncharacterized protein</fullName>
    </submittedName>
</protein>
<sequence>WDNMAVGREYSDEALAKLSQNDVDNLSLVEQNAHFSFLPGKCSVSDHLRFGHAADTQCLEYSNAAGKCVKEAATTGEEGDVVQSGWIMDRIPGYTYWLDEFCDKVDDVWVTK</sequence>